<dbReference type="RefSeq" id="WP_069702125.1">
    <property type="nucleotide sequence ID" value="NZ_MJAT01000022.1"/>
</dbReference>
<keyword evidence="7 8" id="KW-0472">Membrane</keyword>
<organism evidence="10 11">
    <name type="scientific">Desulfuribacillus stibiiarsenatis</name>
    <dbReference type="NCBI Taxonomy" id="1390249"/>
    <lineage>
        <taxon>Bacteria</taxon>
        <taxon>Bacillati</taxon>
        <taxon>Bacillota</taxon>
        <taxon>Desulfuribacillia</taxon>
        <taxon>Desulfuribacillales</taxon>
        <taxon>Desulfuribacillaceae</taxon>
        <taxon>Desulfuribacillus</taxon>
    </lineage>
</organism>
<dbReference type="InterPro" id="IPR004626">
    <property type="entry name" value="RarD"/>
</dbReference>
<accession>A0A1E5L5P9</accession>
<feature type="transmembrane region" description="Helical" evidence="8">
    <location>
        <begin position="274"/>
        <end position="293"/>
    </location>
</feature>
<evidence type="ECO:0000313" key="11">
    <source>
        <dbReference type="Proteomes" id="UP000095255"/>
    </source>
</evidence>
<feature type="transmembrane region" description="Helical" evidence="8">
    <location>
        <begin position="245"/>
        <end position="268"/>
    </location>
</feature>
<keyword evidence="5 8" id="KW-0812">Transmembrane</keyword>
<feature type="domain" description="EamA" evidence="9">
    <location>
        <begin position="15"/>
        <end position="151"/>
    </location>
</feature>
<feature type="transmembrane region" description="Helical" evidence="8">
    <location>
        <begin position="186"/>
        <end position="207"/>
    </location>
</feature>
<evidence type="ECO:0000256" key="5">
    <source>
        <dbReference type="ARBA" id="ARBA00022692"/>
    </source>
</evidence>
<evidence type="ECO:0000256" key="4">
    <source>
        <dbReference type="ARBA" id="ARBA00022475"/>
    </source>
</evidence>
<dbReference type="OrthoDB" id="369870at2"/>
<keyword evidence="4" id="KW-1003">Cell membrane</keyword>
<dbReference type="Proteomes" id="UP000095255">
    <property type="component" value="Unassembled WGS sequence"/>
</dbReference>
<evidence type="ECO:0000256" key="1">
    <source>
        <dbReference type="ARBA" id="ARBA00004651"/>
    </source>
</evidence>
<sequence>MDAQSSCEVVKEQRLGVMYAVLAYVLWGVLPLYWKMLDYIPTGEILAHRVFWSCVFMFGVIAVFKLWNPLKEVVVVRRKRISIFFCAIFISINWFTYIGAVNSDQLVEASFGYFITPIFSVLLAVVVLKERLNFWQGVALGLVCIGVLVMIFQYGRMPWMALVLASSFAMYGLIKKKANIDSIVGLTIETAYVTPIAILYLLVLQVTGKQSFHMAIDSTNLLLIGAGAATALPLIYFAQAAKRASLATLGFTQYLAPSISLGIGVLLFKEPFTLIHGISFGFIWCALFFYSFAKAEWMLRVRNQIFATFLRKTVAVPPIVAQQVVQPVVGQQIIVQSADSIKQIAD</sequence>
<reference evidence="10 11" key="1">
    <citation type="submission" date="2016-09" db="EMBL/GenBank/DDBJ databases">
        <title>Desulfuribacillus arsenicus sp. nov., an obligately anaerobic, dissimilatory arsenic- and antimonate-reducing bacterium isolated from anoxic sediments.</title>
        <authorList>
            <person name="Abin C.A."/>
            <person name="Hollibaugh J.T."/>
        </authorList>
    </citation>
    <scope>NUCLEOTIDE SEQUENCE [LARGE SCALE GENOMIC DNA]</scope>
    <source>
        <strain evidence="10 11">MLFW-2</strain>
    </source>
</reference>
<proteinExistence type="inferred from homology"/>
<dbReference type="InterPro" id="IPR000620">
    <property type="entry name" value="EamA_dom"/>
</dbReference>
<dbReference type="Pfam" id="PF00892">
    <property type="entry name" value="EamA"/>
    <property type="match status" value="1"/>
</dbReference>
<keyword evidence="3" id="KW-0813">Transport</keyword>
<dbReference type="InterPro" id="IPR037185">
    <property type="entry name" value="EmrE-like"/>
</dbReference>
<evidence type="ECO:0000256" key="3">
    <source>
        <dbReference type="ARBA" id="ARBA00022448"/>
    </source>
</evidence>
<feature type="transmembrane region" description="Helical" evidence="8">
    <location>
        <begin position="110"/>
        <end position="127"/>
    </location>
</feature>
<dbReference type="AlphaFoldDB" id="A0A1E5L5P9"/>
<keyword evidence="11" id="KW-1185">Reference proteome</keyword>
<feature type="transmembrane region" description="Helical" evidence="8">
    <location>
        <begin position="80"/>
        <end position="98"/>
    </location>
</feature>
<comment type="subcellular location">
    <subcellularLocation>
        <location evidence="1">Cell membrane</location>
        <topology evidence="1">Multi-pass membrane protein</topology>
    </subcellularLocation>
</comment>
<evidence type="ECO:0000256" key="6">
    <source>
        <dbReference type="ARBA" id="ARBA00022989"/>
    </source>
</evidence>
<feature type="transmembrane region" description="Helical" evidence="8">
    <location>
        <begin position="15"/>
        <end position="34"/>
    </location>
</feature>
<dbReference type="GO" id="GO:0005886">
    <property type="term" value="C:plasma membrane"/>
    <property type="evidence" value="ECO:0007669"/>
    <property type="project" value="UniProtKB-SubCell"/>
</dbReference>
<evidence type="ECO:0000256" key="8">
    <source>
        <dbReference type="SAM" id="Phobius"/>
    </source>
</evidence>
<feature type="transmembrane region" description="Helical" evidence="8">
    <location>
        <begin position="219"/>
        <end position="238"/>
    </location>
</feature>
<dbReference type="NCBIfam" id="TIGR00688">
    <property type="entry name" value="rarD"/>
    <property type="match status" value="1"/>
</dbReference>
<evidence type="ECO:0000256" key="2">
    <source>
        <dbReference type="ARBA" id="ARBA00007362"/>
    </source>
</evidence>
<dbReference type="STRING" id="1390249.BHU72_04180"/>
<feature type="transmembrane region" description="Helical" evidence="8">
    <location>
        <begin position="158"/>
        <end position="174"/>
    </location>
</feature>
<evidence type="ECO:0000313" key="10">
    <source>
        <dbReference type="EMBL" id="OEH85299.1"/>
    </source>
</evidence>
<evidence type="ECO:0000256" key="7">
    <source>
        <dbReference type="ARBA" id="ARBA00023136"/>
    </source>
</evidence>
<gene>
    <name evidence="10" type="ORF">BHU72_04180</name>
</gene>
<dbReference type="PANTHER" id="PTHR22911">
    <property type="entry name" value="ACYL-MALONYL CONDENSING ENZYME-RELATED"/>
    <property type="match status" value="1"/>
</dbReference>
<comment type="caution">
    <text evidence="10">The sequence shown here is derived from an EMBL/GenBank/DDBJ whole genome shotgun (WGS) entry which is preliminary data.</text>
</comment>
<feature type="transmembrane region" description="Helical" evidence="8">
    <location>
        <begin position="46"/>
        <end position="68"/>
    </location>
</feature>
<dbReference type="SUPFAM" id="SSF103481">
    <property type="entry name" value="Multidrug resistance efflux transporter EmrE"/>
    <property type="match status" value="2"/>
</dbReference>
<comment type="similarity">
    <text evidence="2">Belongs to the EamA transporter family.</text>
</comment>
<keyword evidence="6 8" id="KW-1133">Transmembrane helix</keyword>
<name>A0A1E5L5P9_9FIRM</name>
<dbReference type="EMBL" id="MJAT01000022">
    <property type="protein sequence ID" value="OEH85299.1"/>
    <property type="molecule type" value="Genomic_DNA"/>
</dbReference>
<evidence type="ECO:0000259" key="9">
    <source>
        <dbReference type="Pfam" id="PF00892"/>
    </source>
</evidence>
<dbReference type="PANTHER" id="PTHR22911:SF137">
    <property type="entry name" value="SOLUTE CARRIER FAMILY 35 MEMBER G2-RELATED"/>
    <property type="match status" value="1"/>
</dbReference>
<feature type="transmembrane region" description="Helical" evidence="8">
    <location>
        <begin position="134"/>
        <end position="152"/>
    </location>
</feature>
<protein>
    <recommendedName>
        <fullName evidence="9">EamA domain-containing protein</fullName>
    </recommendedName>
</protein>